<dbReference type="PANTHER" id="PTHR12663">
    <property type="entry name" value="ANDROGEN INDUCED INHIBITOR OF PROLIFERATION AS3 / PDS5-RELATED"/>
    <property type="match status" value="1"/>
</dbReference>
<evidence type="ECO:0000256" key="3">
    <source>
        <dbReference type="ARBA" id="ARBA00022763"/>
    </source>
</evidence>
<feature type="compositionally biased region" description="Acidic residues" evidence="8">
    <location>
        <begin position="696"/>
        <end position="705"/>
    </location>
</feature>
<feature type="compositionally biased region" description="Basic and acidic residues" evidence="8">
    <location>
        <begin position="333"/>
        <end position="345"/>
    </location>
</feature>
<keyword evidence="11" id="KW-1185">Reference proteome</keyword>
<keyword evidence="4" id="KW-0498">Mitosis</keyword>
<gene>
    <name evidence="10" type="ORF">J5N97_027035</name>
</gene>
<keyword evidence="6" id="KW-0539">Nucleus</keyword>
<reference evidence="10" key="1">
    <citation type="submission" date="2021-03" db="EMBL/GenBank/DDBJ databases">
        <authorList>
            <person name="Li Z."/>
            <person name="Yang C."/>
        </authorList>
    </citation>
    <scope>NUCLEOTIDE SEQUENCE</scope>
    <source>
        <strain evidence="10">Dzin_1.0</strain>
        <tissue evidence="10">Leaf</tissue>
    </source>
</reference>
<dbReference type="InterPro" id="IPR016024">
    <property type="entry name" value="ARM-type_fold"/>
</dbReference>
<reference evidence="10" key="2">
    <citation type="journal article" date="2022" name="Hortic Res">
        <title>The genome of Dioscorea zingiberensis sheds light on the biosynthesis, origin and evolution of the medicinally important diosgenin saponins.</title>
        <authorList>
            <person name="Li Y."/>
            <person name="Tan C."/>
            <person name="Li Z."/>
            <person name="Guo J."/>
            <person name="Li S."/>
            <person name="Chen X."/>
            <person name="Wang C."/>
            <person name="Dai X."/>
            <person name="Yang H."/>
            <person name="Song W."/>
            <person name="Hou L."/>
            <person name="Xu J."/>
            <person name="Tong Z."/>
            <person name="Xu A."/>
            <person name="Yuan X."/>
            <person name="Wang W."/>
            <person name="Yang Q."/>
            <person name="Chen L."/>
            <person name="Sun Z."/>
            <person name="Wang K."/>
            <person name="Pan B."/>
            <person name="Chen J."/>
            <person name="Bao Y."/>
            <person name="Liu F."/>
            <person name="Qi X."/>
            <person name="Gang D.R."/>
            <person name="Wen J."/>
            <person name="Li J."/>
        </authorList>
    </citation>
    <scope>NUCLEOTIDE SEQUENCE</scope>
    <source>
        <strain evidence="10">Dzin_1.0</strain>
    </source>
</reference>
<name>A0A9D5H7D8_9LILI</name>
<evidence type="ECO:0000256" key="2">
    <source>
        <dbReference type="ARBA" id="ARBA00022618"/>
    </source>
</evidence>
<dbReference type="GO" id="GO:0007064">
    <property type="term" value="P:mitotic sister chromatid cohesion"/>
    <property type="evidence" value="ECO:0007669"/>
    <property type="project" value="InterPro"/>
</dbReference>
<sequence length="934" mass="101704">MAYPESVLELKLMEVGCKLSRPQSSTKELLALLDKTETVLSKVEQSPSSTISTSLFSATKALVSKKIFRHEDKDVKLAVASCISEITRITAPETPYDDDLMKEVFQRIVEAFEKLDDMTSQSYSRRVSILETVAKVRSCVVMLDLELDELILEMFRHFLRTIGSNDSEDVFSSMETIMTLVLEESEDIPSDLLSCLLASVKKDSKDVLPTTRRLAEKVFANCGTKLKPYLVDTVNSTGVSVSDYSDIVRFVCHGKSDALDQDDLEASKEHLGEDSKLSNGTVSVELPQVSENLEPEVGCHKDDKKAVEKLRKLMTNNGTVLLGNGNSTVEAASSEHKPDKLKPEAIETDDTLNLTTKNVRNQKSSSTQLAEVADISQIDSDKEASTMPNGRKGQGKEADSLSSENLSGKESEPPRCSEPGTIDEGQPPIKLENGAVKVTSLAANEDLGATRPKRSSHPGSKTQVKEDDGIAVVDMSKGDSGKDGTLDEVVVSSKKETNSAVHSEVKLRTRSGKKVHLGNANNDGILATDSLSENDFDVNKEMGIEDTKRTGKKGAPRRPSVEDLSEQKSNIEHQKGKASPGLNELEELCLKEMGASPKSAVRTASKDQCHLDESAKTKSHRKRTRAREEISEVEDNKEVMNESLVGSMIKVWWPDDRRFYRGRIEAFEPATQKHKVVYTDGDVEILLLKNERYELVEGDTAENEGQDEHTPSPSGPPDGRPVKKAKKSDSVPRKGKKDTMEKSAVKSKGKSGSGGKESNNKHGSNNLRPRGRPKSISPNRTSSPASSGKSKKKSANKKVQVSTSRAGIHKEDHPDRSMDESSGTCSADAPSNRKLKDSVSKTGAKPTNAKTKTAGNTNDETNVSGDSLKANRKYRTPMTSSGKSNVNSGSSSSKGKSRGKQSKRPATKESPASDKVQDETVVASGKKRKRKGHS</sequence>
<feature type="region of interest" description="Disordered" evidence="8">
    <location>
        <begin position="319"/>
        <end position="346"/>
    </location>
</feature>
<dbReference type="SUPFAM" id="SSF48371">
    <property type="entry name" value="ARM repeat"/>
    <property type="match status" value="1"/>
</dbReference>
<feature type="region of interest" description="Disordered" evidence="8">
    <location>
        <begin position="541"/>
        <end position="583"/>
    </location>
</feature>
<dbReference type="AlphaFoldDB" id="A0A9D5H7D8"/>
<feature type="compositionally biased region" description="Polar residues" evidence="8">
    <location>
        <begin position="359"/>
        <end position="369"/>
    </location>
</feature>
<organism evidence="10 11">
    <name type="scientific">Dioscorea zingiberensis</name>
    <dbReference type="NCBI Taxonomy" id="325984"/>
    <lineage>
        <taxon>Eukaryota</taxon>
        <taxon>Viridiplantae</taxon>
        <taxon>Streptophyta</taxon>
        <taxon>Embryophyta</taxon>
        <taxon>Tracheophyta</taxon>
        <taxon>Spermatophyta</taxon>
        <taxon>Magnoliopsida</taxon>
        <taxon>Liliopsida</taxon>
        <taxon>Dioscoreales</taxon>
        <taxon>Dioscoreaceae</taxon>
        <taxon>Dioscorea</taxon>
    </lineage>
</organism>
<evidence type="ECO:0000256" key="5">
    <source>
        <dbReference type="ARBA" id="ARBA00023204"/>
    </source>
</evidence>
<evidence type="ECO:0000259" key="9">
    <source>
        <dbReference type="SMART" id="SM00333"/>
    </source>
</evidence>
<dbReference type="CDD" id="cd20404">
    <property type="entry name" value="Tudor_Agenet_AtEML-like"/>
    <property type="match status" value="1"/>
</dbReference>
<evidence type="ECO:0000256" key="6">
    <source>
        <dbReference type="ARBA" id="ARBA00023242"/>
    </source>
</evidence>
<dbReference type="EMBL" id="JAGGNH010000008">
    <property type="protein sequence ID" value="KAJ0965897.1"/>
    <property type="molecule type" value="Genomic_DNA"/>
</dbReference>
<feature type="compositionally biased region" description="Basic and acidic residues" evidence="8">
    <location>
        <begin position="727"/>
        <end position="744"/>
    </location>
</feature>
<evidence type="ECO:0000313" key="10">
    <source>
        <dbReference type="EMBL" id="KAJ0965897.1"/>
    </source>
</evidence>
<feature type="region of interest" description="Disordered" evidence="8">
    <location>
        <begin position="359"/>
        <end position="527"/>
    </location>
</feature>
<feature type="region of interest" description="Disordered" evidence="8">
    <location>
        <begin position="595"/>
        <end position="634"/>
    </location>
</feature>
<evidence type="ECO:0000256" key="8">
    <source>
        <dbReference type="SAM" id="MobiDB-lite"/>
    </source>
</evidence>
<comment type="subcellular location">
    <subcellularLocation>
        <location evidence="1">Nucleus</location>
    </subcellularLocation>
</comment>
<feature type="compositionally biased region" description="Basic and acidic residues" evidence="8">
    <location>
        <begin position="559"/>
        <end position="575"/>
    </location>
</feature>
<feature type="compositionally biased region" description="Low complexity" evidence="8">
    <location>
        <begin position="319"/>
        <end position="328"/>
    </location>
</feature>
<keyword evidence="2" id="KW-0132">Cell division</keyword>
<comment type="caution">
    <text evidence="10">The sequence shown here is derived from an EMBL/GenBank/DDBJ whole genome shotgun (WGS) entry which is preliminary data.</text>
</comment>
<feature type="compositionally biased region" description="Basic and acidic residues" evidence="8">
    <location>
        <begin position="808"/>
        <end position="819"/>
    </location>
</feature>
<proteinExistence type="predicted"/>
<feature type="compositionally biased region" description="Basic and acidic residues" evidence="8">
    <location>
        <begin position="604"/>
        <end position="616"/>
    </location>
</feature>
<dbReference type="InterPro" id="IPR002999">
    <property type="entry name" value="Tudor"/>
</dbReference>
<dbReference type="Proteomes" id="UP001085076">
    <property type="component" value="Miscellaneous, Linkage group lg08"/>
</dbReference>
<dbReference type="GO" id="GO:0000785">
    <property type="term" value="C:chromatin"/>
    <property type="evidence" value="ECO:0007669"/>
    <property type="project" value="TreeGrafter"/>
</dbReference>
<dbReference type="GO" id="GO:0035825">
    <property type="term" value="P:homologous recombination"/>
    <property type="evidence" value="ECO:0007669"/>
    <property type="project" value="UniProtKB-ARBA"/>
</dbReference>
<evidence type="ECO:0000256" key="7">
    <source>
        <dbReference type="ARBA" id="ARBA00023306"/>
    </source>
</evidence>
<keyword evidence="5" id="KW-0234">DNA repair</keyword>
<dbReference type="InterPro" id="IPR039776">
    <property type="entry name" value="Pds5"/>
</dbReference>
<dbReference type="GO" id="GO:0006281">
    <property type="term" value="P:DNA repair"/>
    <property type="evidence" value="ECO:0007669"/>
    <property type="project" value="UniProtKB-KW"/>
</dbReference>
<accession>A0A9D5H7D8</accession>
<dbReference type="Pfam" id="PF20168">
    <property type="entry name" value="PDS5"/>
    <property type="match status" value="1"/>
</dbReference>
<keyword evidence="7" id="KW-0131">Cell cycle</keyword>
<evidence type="ECO:0000256" key="4">
    <source>
        <dbReference type="ARBA" id="ARBA00022776"/>
    </source>
</evidence>
<feature type="compositionally biased region" description="Basic and acidic residues" evidence="8">
    <location>
        <begin position="493"/>
        <end position="507"/>
    </location>
</feature>
<dbReference type="SMART" id="SM00333">
    <property type="entry name" value="TUDOR"/>
    <property type="match status" value="1"/>
</dbReference>
<feature type="compositionally biased region" description="Low complexity" evidence="8">
    <location>
        <begin position="880"/>
        <end position="894"/>
    </location>
</feature>
<dbReference type="Gene3D" id="2.30.30.140">
    <property type="match status" value="1"/>
</dbReference>
<feature type="region of interest" description="Disordered" evidence="8">
    <location>
        <begin position="696"/>
        <end position="934"/>
    </location>
</feature>
<evidence type="ECO:0000313" key="11">
    <source>
        <dbReference type="Proteomes" id="UP001085076"/>
    </source>
</evidence>
<dbReference type="GO" id="GO:0005634">
    <property type="term" value="C:nucleus"/>
    <property type="evidence" value="ECO:0007669"/>
    <property type="project" value="UniProtKB-SubCell"/>
</dbReference>
<keyword evidence="3" id="KW-0227">DNA damage</keyword>
<dbReference type="GO" id="GO:0051301">
    <property type="term" value="P:cell division"/>
    <property type="evidence" value="ECO:0007669"/>
    <property type="project" value="UniProtKB-KW"/>
</dbReference>
<evidence type="ECO:0000256" key="1">
    <source>
        <dbReference type="ARBA" id="ARBA00004123"/>
    </source>
</evidence>
<feature type="compositionally biased region" description="Low complexity" evidence="8">
    <location>
        <begin position="841"/>
        <end position="858"/>
    </location>
</feature>
<feature type="compositionally biased region" description="Basic residues" evidence="8">
    <location>
        <begin position="895"/>
        <end position="905"/>
    </location>
</feature>
<dbReference type="SUPFAM" id="SSF63748">
    <property type="entry name" value="Tudor/PWWP/MBT"/>
    <property type="match status" value="1"/>
</dbReference>
<dbReference type="OrthoDB" id="200660at2759"/>
<dbReference type="PANTHER" id="PTHR12663:SF3">
    <property type="entry name" value="SISTER CHROMATID COHESION PROTEIN PDS5 HOMOLOG C"/>
    <property type="match status" value="1"/>
</dbReference>
<protein>
    <recommendedName>
        <fullName evidence="9">Tudor domain-containing protein</fullName>
    </recommendedName>
</protein>
<feature type="compositionally biased region" description="Basic and acidic residues" evidence="8">
    <location>
        <begin position="476"/>
        <end position="485"/>
    </location>
</feature>
<feature type="compositionally biased region" description="Basic residues" evidence="8">
    <location>
        <begin position="925"/>
        <end position="934"/>
    </location>
</feature>
<feature type="domain" description="Tudor" evidence="9">
    <location>
        <begin position="641"/>
        <end position="699"/>
    </location>
</feature>